<evidence type="ECO:0000256" key="3">
    <source>
        <dbReference type="PIRSR" id="PIRSR603782-2"/>
    </source>
</evidence>
<dbReference type="AlphaFoldDB" id="A0A5C6M2X2"/>
<dbReference type="Gene3D" id="3.40.30.10">
    <property type="entry name" value="Glutaredoxin"/>
    <property type="match status" value="1"/>
</dbReference>
<feature type="binding site" evidence="2">
    <location>
        <position position="119"/>
    </location>
    <ligand>
        <name>Cu cation</name>
        <dbReference type="ChEBI" id="CHEBI:23378"/>
    </ligand>
</feature>
<dbReference type="PANTHER" id="PTHR12151">
    <property type="entry name" value="ELECTRON TRANSPORT PROTIN SCO1/SENC FAMILY MEMBER"/>
    <property type="match status" value="1"/>
</dbReference>
<dbReference type="InterPro" id="IPR036249">
    <property type="entry name" value="Thioredoxin-like_sf"/>
</dbReference>
<dbReference type="CDD" id="cd02968">
    <property type="entry name" value="SCO"/>
    <property type="match status" value="1"/>
</dbReference>
<comment type="caution">
    <text evidence="4">The sequence shown here is derived from an EMBL/GenBank/DDBJ whole genome shotgun (WGS) entry which is preliminary data.</text>
</comment>
<accession>A0A5C6M2X2</accession>
<evidence type="ECO:0000313" key="4">
    <source>
        <dbReference type="EMBL" id="TWW09110.1"/>
    </source>
</evidence>
<sequence length="317" mass="34377">TSLLMKLRLELCVISSILLTGLIVASFGTSTPTANAARLTSLLDRSPAAAKLQYQHLRDRATELGTEAIPEFQGVRASDKFPEVSLINQDGRSLNFKTDLVRNRTTCFAMFYTRCTGSCPGTISKMLKIRESLTSQFGRDNIQFVCMTLDPEHDSPETLRQYAESVGGLNKPELADIHFCTGAPDDLEQVRRALGMYDLDPEVDADRSQHAAMIVIGNDRHNRWASAPSGLPVEEIHETCLRIAGTTERQRFGLRLALDSGFKDDALVDLQDAPVGFSTAAAATNSSGSCCSNKDSAGSCCKDKSAKGACCTEKTSP</sequence>
<evidence type="ECO:0000256" key="2">
    <source>
        <dbReference type="PIRSR" id="PIRSR603782-1"/>
    </source>
</evidence>
<dbReference type="EMBL" id="SRHE01000383">
    <property type="protein sequence ID" value="TWW09110.1"/>
    <property type="molecule type" value="Genomic_DNA"/>
</dbReference>
<dbReference type="Pfam" id="PF02630">
    <property type="entry name" value="SCO1-SenC"/>
    <property type="match status" value="1"/>
</dbReference>
<feature type="non-terminal residue" evidence="4">
    <location>
        <position position="1"/>
    </location>
</feature>
<keyword evidence="5" id="KW-1185">Reference proteome</keyword>
<proteinExistence type="inferred from homology"/>
<keyword evidence="3" id="KW-1015">Disulfide bond</keyword>
<evidence type="ECO:0000256" key="1">
    <source>
        <dbReference type="ARBA" id="ARBA00010996"/>
    </source>
</evidence>
<reference evidence="4 5" key="1">
    <citation type="submission" date="2019-08" db="EMBL/GenBank/DDBJ databases">
        <title>100 year-old enigma solved: identification of Planctomyces bekefii, the type genus and species of the phylum Planctomycetes.</title>
        <authorList>
            <person name="Svetlana D.N."/>
            <person name="Overmann J."/>
        </authorList>
    </citation>
    <scope>NUCLEOTIDE SEQUENCE [LARGE SCALE GENOMIC DNA]</scope>
    <source>
        <strain evidence="4">Phe10_nw2017</strain>
    </source>
</reference>
<protein>
    <recommendedName>
        <fullName evidence="6">Thioredoxin domain-containing protein</fullName>
    </recommendedName>
</protein>
<keyword evidence="2" id="KW-0479">Metal-binding</keyword>
<gene>
    <name evidence="4" type="ORF">E3A20_17600</name>
</gene>
<keyword evidence="2" id="KW-0186">Copper</keyword>
<dbReference type="SUPFAM" id="SSF52833">
    <property type="entry name" value="Thioredoxin-like"/>
    <property type="match status" value="1"/>
</dbReference>
<evidence type="ECO:0000313" key="5">
    <source>
        <dbReference type="Proteomes" id="UP000321083"/>
    </source>
</evidence>
<name>A0A5C6M2X2_9PLAN</name>
<dbReference type="PANTHER" id="PTHR12151:SF25">
    <property type="entry name" value="LINALOOL DEHYDRATASE_ISOMERASE DOMAIN-CONTAINING PROTEIN"/>
    <property type="match status" value="1"/>
</dbReference>
<evidence type="ECO:0008006" key="6">
    <source>
        <dbReference type="Google" id="ProtNLM"/>
    </source>
</evidence>
<dbReference type="GO" id="GO:0046872">
    <property type="term" value="F:metal ion binding"/>
    <property type="evidence" value="ECO:0007669"/>
    <property type="project" value="UniProtKB-KW"/>
</dbReference>
<dbReference type="InterPro" id="IPR003782">
    <property type="entry name" value="SCO1/SenC"/>
</dbReference>
<dbReference type="Proteomes" id="UP000321083">
    <property type="component" value="Unassembled WGS sequence"/>
</dbReference>
<reference evidence="4 5" key="2">
    <citation type="submission" date="2019-08" db="EMBL/GenBank/DDBJ databases">
        <authorList>
            <person name="Henke P."/>
        </authorList>
    </citation>
    <scope>NUCLEOTIDE SEQUENCE [LARGE SCALE GENOMIC DNA]</scope>
    <source>
        <strain evidence="4">Phe10_nw2017</strain>
    </source>
</reference>
<organism evidence="4 5">
    <name type="scientific">Planctomyces bekefii</name>
    <dbReference type="NCBI Taxonomy" id="1653850"/>
    <lineage>
        <taxon>Bacteria</taxon>
        <taxon>Pseudomonadati</taxon>
        <taxon>Planctomycetota</taxon>
        <taxon>Planctomycetia</taxon>
        <taxon>Planctomycetales</taxon>
        <taxon>Planctomycetaceae</taxon>
        <taxon>Planctomyces</taxon>
    </lineage>
</organism>
<comment type="similarity">
    <text evidence="1">Belongs to the SCO1/2 family.</text>
</comment>
<feature type="disulfide bond" description="Redox-active" evidence="3">
    <location>
        <begin position="115"/>
        <end position="119"/>
    </location>
</feature>
<feature type="binding site" evidence="2">
    <location>
        <position position="115"/>
    </location>
    <ligand>
        <name>Cu cation</name>
        <dbReference type="ChEBI" id="CHEBI:23378"/>
    </ligand>
</feature>